<feature type="region of interest" description="Disordered" evidence="1">
    <location>
        <begin position="278"/>
        <end position="334"/>
    </location>
</feature>
<feature type="compositionally biased region" description="Basic and acidic residues" evidence="1">
    <location>
        <begin position="303"/>
        <end position="312"/>
    </location>
</feature>
<dbReference type="Pfam" id="PF01391">
    <property type="entry name" value="Collagen"/>
    <property type="match status" value="1"/>
</dbReference>
<organism evidence="2 3">
    <name type="scientific">Candidatus Collierbacteria bacterium GW2011_GWC2_43_12</name>
    <dbReference type="NCBI Taxonomy" id="1618390"/>
    <lineage>
        <taxon>Bacteria</taxon>
        <taxon>Candidatus Collieribacteriota</taxon>
    </lineage>
</organism>
<dbReference type="InterPro" id="IPR008160">
    <property type="entry name" value="Collagen"/>
</dbReference>
<evidence type="ECO:0000313" key="2">
    <source>
        <dbReference type="EMBL" id="KKS93247.1"/>
    </source>
</evidence>
<protein>
    <submittedName>
        <fullName evidence="2">Collagen triple helix repeat protein</fullName>
    </submittedName>
</protein>
<feature type="compositionally biased region" description="Low complexity" evidence="1">
    <location>
        <begin position="278"/>
        <end position="290"/>
    </location>
</feature>
<accession>A0A0G1D6C8</accession>
<dbReference type="PATRIC" id="fig|1618390.3.peg.504"/>
<sequence>MTSYLPVTGKQFNKTLRTVLFVFLLITSLSVAVVVGKISLTKVPMPITTTVSGEVTEITPGVLRDSNFDKPFLMAVLRDDGSFSFAKIESGAVSSERFVNEVELQYQNGDSGLVVEKNGRVDVFVTRKGAREVATLVVRGVTGVTLPDNTILPVRLITGKIVRGKLVGDFELLTLTTNKRILGKFDTRGRLVNVVVENAIKEPDATSSMIAKEILKLQISIEGKSDSRVLATTTDDIPEVVPSLALDGLGVVASFFQVRQNIPDGSLTIETNTVPGFPATGITTAGLTGPAGPPGPAGGPQGEKGDKGDKGDQGIAGALGPAGADGLAGADGTSGTEADTLATVTGRGASTSTVITLSGGLNVSGGTVTVPAGQIDNSELANSSLTVTAGTGLTDGGAVSLGGSTTLNIGAGSGITVNANDVTIDLTSATDALSATTTSSSGMEVLASGLTMLQGCSDAQVLKWNETTDVWECSADSTGGSPSFDTIASGANTTATMTVGTGATLTFSGSGVLNASTLLGGTWAIPGTIGSTTPNSGAFTTLSSTGITTIGNNSATVAINSSDWDISTTGDMTGMGGIAMDGAITGATGFNGLVITANTGVVTTGTWNGSLIGLTYGGTNKNMTAINGGVVWTDADSMEVTAAGTAGQFLISNGAAAPSWTSTVTATSVPFSGITSSTNTTAAMVVDTGASLNFANSGTINASTLLGSTWAAPGTIGSGTPNTGAFTTLSSTGLTNLGTSGASNVNIATTGTGNT</sequence>
<proteinExistence type="predicted"/>
<gene>
    <name evidence="2" type="ORF">UV68_C0023G0001</name>
</gene>
<feature type="non-terminal residue" evidence="2">
    <location>
        <position position="755"/>
    </location>
</feature>
<feature type="compositionally biased region" description="Low complexity" evidence="1">
    <location>
        <begin position="313"/>
        <end position="331"/>
    </location>
</feature>
<reference evidence="2 3" key="1">
    <citation type="journal article" date="2015" name="Nature">
        <title>rRNA introns, odd ribosomes, and small enigmatic genomes across a large radiation of phyla.</title>
        <authorList>
            <person name="Brown C.T."/>
            <person name="Hug L.A."/>
            <person name="Thomas B.C."/>
            <person name="Sharon I."/>
            <person name="Castelle C.J."/>
            <person name="Singh A."/>
            <person name="Wilkins M.J."/>
            <person name="Williams K.H."/>
            <person name="Banfield J.F."/>
        </authorList>
    </citation>
    <scope>NUCLEOTIDE SEQUENCE [LARGE SCALE GENOMIC DNA]</scope>
</reference>
<dbReference type="Proteomes" id="UP000033980">
    <property type="component" value="Unassembled WGS sequence"/>
</dbReference>
<comment type="caution">
    <text evidence="2">The sequence shown here is derived from an EMBL/GenBank/DDBJ whole genome shotgun (WGS) entry which is preliminary data.</text>
</comment>
<evidence type="ECO:0000256" key="1">
    <source>
        <dbReference type="SAM" id="MobiDB-lite"/>
    </source>
</evidence>
<evidence type="ECO:0000313" key="3">
    <source>
        <dbReference type="Proteomes" id="UP000033980"/>
    </source>
</evidence>
<keyword evidence="2" id="KW-0176">Collagen</keyword>
<dbReference type="EMBL" id="LCFK01000023">
    <property type="protein sequence ID" value="KKS93247.1"/>
    <property type="molecule type" value="Genomic_DNA"/>
</dbReference>
<dbReference type="AlphaFoldDB" id="A0A0G1D6C8"/>
<name>A0A0G1D6C8_9BACT</name>